<reference evidence="3" key="2">
    <citation type="submission" date="2010-11" db="EMBL/GenBank/DDBJ databases">
        <authorList>
            <consortium name="The Broad Institute Genome Sequencing Platform"/>
            <person name="Earl A."/>
            <person name="Ward D."/>
            <person name="Feldgarden M."/>
            <person name="Gevers D."/>
            <person name="Butler R."/>
            <person name="Young S.K."/>
            <person name="Zeng Q."/>
            <person name="Gargeya S."/>
            <person name="Fitzgerald M."/>
            <person name="Haas B."/>
            <person name="Abouelleil A."/>
            <person name="Alvarado L."/>
            <person name="Arachchi H.M."/>
            <person name="Berlin A."/>
            <person name="Brown A."/>
            <person name="Chapman S.B."/>
            <person name="Chen Z."/>
            <person name="Dunbar C."/>
            <person name="Freedman E."/>
            <person name="Gearin G."/>
            <person name="Gellesch M."/>
            <person name="Goldberg J."/>
            <person name="Griggs A."/>
            <person name="Gujja S."/>
            <person name="Heilman E."/>
            <person name="Heiman D."/>
            <person name="Howarth C."/>
            <person name="Larson L."/>
            <person name="Lui A."/>
            <person name="MacDonald P.J.P."/>
            <person name="Mehta T."/>
            <person name="Montmayeur A."/>
            <person name="Murphy C."/>
            <person name="Neiman D."/>
            <person name="Pearson M."/>
            <person name="Priest M."/>
            <person name="Roberts A."/>
            <person name="Saif S."/>
            <person name="Shea T."/>
            <person name="Shenoy N."/>
            <person name="Sisk P."/>
            <person name="Stolte C."/>
            <person name="Sykes S."/>
            <person name="White J."/>
            <person name="Yandava C."/>
            <person name="Wortman J."/>
            <person name="Nusbaum C."/>
            <person name="Birren B."/>
        </authorList>
    </citation>
    <scope>NUCLEOTIDE SEQUENCE</scope>
    <source>
        <strain evidence="3">P1A1 Lamole</strain>
    </source>
</reference>
<evidence type="ECO:0000259" key="2">
    <source>
        <dbReference type="PROSITE" id="PS50053"/>
    </source>
</evidence>
<dbReference type="GO" id="GO:0031386">
    <property type="term" value="F:protein tag activity"/>
    <property type="evidence" value="ECO:0007669"/>
    <property type="project" value="EnsemblFungi"/>
</dbReference>
<dbReference type="EnsemblFungi" id="MVLG_03373T0">
    <property type="protein sequence ID" value="MVLG_03373T0"/>
    <property type="gene ID" value="MVLG_03373"/>
</dbReference>
<dbReference type="OrthoDB" id="419317at2759"/>
<dbReference type="Gene3D" id="3.10.20.90">
    <property type="entry name" value="Phosphatidylinositol 3-kinase Catalytic Subunit, Chain A, domain 1"/>
    <property type="match status" value="1"/>
</dbReference>
<organism evidence="3">
    <name type="scientific">Microbotryum lychnidis-dioicae (strain p1A1 Lamole / MvSl-1064)</name>
    <name type="common">Anther smut fungus</name>
    <dbReference type="NCBI Taxonomy" id="683840"/>
    <lineage>
        <taxon>Eukaryota</taxon>
        <taxon>Fungi</taxon>
        <taxon>Dikarya</taxon>
        <taxon>Basidiomycota</taxon>
        <taxon>Pucciniomycotina</taxon>
        <taxon>Microbotryomycetes</taxon>
        <taxon>Microbotryales</taxon>
        <taxon>Microbotryaceae</taxon>
        <taxon>Microbotryum</taxon>
    </lineage>
</organism>
<dbReference type="InterPro" id="IPR019956">
    <property type="entry name" value="Ubiquitin_dom"/>
</dbReference>
<dbReference type="STRING" id="683840.U5H805"/>
<evidence type="ECO:0000313" key="4">
    <source>
        <dbReference type="EnsemblFungi" id="MVLG_03373T0"/>
    </source>
</evidence>
<dbReference type="InterPro" id="IPR038738">
    <property type="entry name" value="Nedd8-like"/>
</dbReference>
<dbReference type="OMA" id="YAGKQMA"/>
<dbReference type="Pfam" id="PF00240">
    <property type="entry name" value="ubiquitin"/>
    <property type="match status" value="1"/>
</dbReference>
<gene>
    <name evidence="3" type="ORF">MVLG_03373</name>
</gene>
<dbReference type="InParanoid" id="U5H805"/>
<dbReference type="PANTHER" id="PTHR10666">
    <property type="entry name" value="UBIQUITIN"/>
    <property type="match status" value="1"/>
</dbReference>
<dbReference type="FunFam" id="3.10.20.90:FF:000023">
    <property type="entry name" value="NEDD8 protein"/>
    <property type="match status" value="1"/>
</dbReference>
<dbReference type="InterPro" id="IPR029071">
    <property type="entry name" value="Ubiquitin-like_domsf"/>
</dbReference>
<dbReference type="AlphaFoldDB" id="U5H805"/>
<proteinExistence type="predicted"/>
<dbReference type="InterPro" id="IPR050158">
    <property type="entry name" value="Ubiquitin_ubiquitin-like"/>
</dbReference>
<dbReference type="EMBL" id="AEIJ01000324">
    <property type="status" value="NOT_ANNOTATED_CDS"/>
    <property type="molecule type" value="Genomic_DNA"/>
</dbReference>
<protein>
    <submittedName>
        <fullName evidence="3">NEDD8</fullName>
    </submittedName>
</protein>
<reference evidence="5" key="1">
    <citation type="submission" date="2010-11" db="EMBL/GenBank/DDBJ databases">
        <title>The genome sequence of Microbotryum violaceum strain p1A1 Lamole.</title>
        <authorList>
            <person name="Cuomo C."/>
            <person name="Perlin M."/>
            <person name="Young S.K."/>
            <person name="Zeng Q."/>
            <person name="Gargeya S."/>
            <person name="Alvarado L."/>
            <person name="Berlin A."/>
            <person name="Chapman S.B."/>
            <person name="Chen Z."/>
            <person name="Freedman E."/>
            <person name="Gellesch M."/>
            <person name="Goldberg J."/>
            <person name="Griggs A."/>
            <person name="Gujja S."/>
            <person name="Heilman E."/>
            <person name="Heiman D."/>
            <person name="Howarth C."/>
            <person name="Mehta T."/>
            <person name="Neiman D."/>
            <person name="Pearson M."/>
            <person name="Roberts A."/>
            <person name="Saif S."/>
            <person name="Shea T."/>
            <person name="Shenoy N."/>
            <person name="Sisk P."/>
            <person name="Stolte C."/>
            <person name="Sykes S."/>
            <person name="White J."/>
            <person name="Yandava C."/>
            <person name="Haas B."/>
            <person name="Nusbaum C."/>
            <person name="Birren B."/>
        </authorList>
    </citation>
    <scope>NUCLEOTIDE SEQUENCE [LARGE SCALE GENOMIC DNA]</scope>
    <source>
        <strain evidence="5">p1A1 Lamole</strain>
    </source>
</reference>
<reference evidence="4" key="4">
    <citation type="submission" date="2015-06" db="UniProtKB">
        <authorList>
            <consortium name="EnsemblFungi"/>
        </authorList>
    </citation>
    <scope>IDENTIFICATION</scope>
</reference>
<dbReference type="Proteomes" id="UP000017200">
    <property type="component" value="Unassembled WGS sequence"/>
</dbReference>
<dbReference type="GO" id="GO:0045116">
    <property type="term" value="P:protein neddylation"/>
    <property type="evidence" value="ECO:0007669"/>
    <property type="project" value="EnsemblFungi"/>
</dbReference>
<evidence type="ECO:0000313" key="5">
    <source>
        <dbReference type="Proteomes" id="UP000017200"/>
    </source>
</evidence>
<dbReference type="PROSITE" id="PS50053">
    <property type="entry name" value="UBIQUITIN_2"/>
    <property type="match status" value="1"/>
</dbReference>
<dbReference type="EMBL" id="GL541673">
    <property type="protein sequence ID" value="KDE06335.1"/>
    <property type="molecule type" value="Genomic_DNA"/>
</dbReference>
<dbReference type="FunCoup" id="U5H805">
    <property type="interactions" value="521"/>
</dbReference>
<dbReference type="InterPro" id="IPR019954">
    <property type="entry name" value="Ubiquitin_CS"/>
</dbReference>
<dbReference type="SUPFAM" id="SSF54236">
    <property type="entry name" value="Ubiquitin-like"/>
    <property type="match status" value="1"/>
</dbReference>
<evidence type="ECO:0000313" key="3">
    <source>
        <dbReference type="EMBL" id="KDE06335.1"/>
    </source>
</evidence>
<dbReference type="SMART" id="SM00213">
    <property type="entry name" value="UBQ"/>
    <property type="match status" value="1"/>
</dbReference>
<keyword evidence="5" id="KW-1185">Reference proteome</keyword>
<keyword evidence="1" id="KW-0833">Ubl conjugation pathway</keyword>
<dbReference type="CDD" id="cd01806">
    <property type="entry name" value="Ubl_NEDD8"/>
    <property type="match status" value="1"/>
</dbReference>
<accession>U5H805</accession>
<dbReference type="PRINTS" id="PR00348">
    <property type="entry name" value="UBIQUITIN"/>
</dbReference>
<reference evidence="3 5" key="3">
    <citation type="journal article" date="2015" name="BMC Genomics">
        <title>Sex and parasites: genomic and transcriptomic analysis of Microbotryum lychnidis-dioicae, the biotrophic and plant-castrating anther smut fungus.</title>
        <authorList>
            <person name="Perlin M.H."/>
            <person name="Amselem J."/>
            <person name="Fontanillas E."/>
            <person name="Toh S.S."/>
            <person name="Chen Z."/>
            <person name="Goldberg J."/>
            <person name="Duplessis S."/>
            <person name="Henrissat B."/>
            <person name="Young S."/>
            <person name="Zeng Q."/>
            <person name="Aguileta G."/>
            <person name="Petit E."/>
            <person name="Badouin H."/>
            <person name="Andrews J."/>
            <person name="Razeeq D."/>
            <person name="Gabaldon T."/>
            <person name="Quesneville H."/>
            <person name="Giraud T."/>
            <person name="Hood M.E."/>
            <person name="Schultz D.J."/>
            <person name="Cuomo C.A."/>
        </authorList>
    </citation>
    <scope>NUCLEOTIDE SEQUENCE [LARGE SCALE GENOMIC DNA]</scope>
    <source>
        <strain evidence="5">p1A1 Lamole</strain>
        <strain evidence="3">P1A1 Lamole</strain>
    </source>
</reference>
<evidence type="ECO:0000256" key="1">
    <source>
        <dbReference type="ARBA" id="ARBA00022786"/>
    </source>
</evidence>
<dbReference type="HOGENOM" id="CLU_010412_6_4_1"/>
<dbReference type="InterPro" id="IPR000626">
    <property type="entry name" value="Ubiquitin-like_dom"/>
</dbReference>
<sequence length="78" mass="8600">MNIKIKTLTGKEIDLDIEPNDTVERIKVALEEKEGIPPAQQRLIFMGKAMPEEKTASDLKVTPGSTLHLILSLRGGQC</sequence>
<dbReference type="PROSITE" id="PS00299">
    <property type="entry name" value="UBIQUITIN_1"/>
    <property type="match status" value="1"/>
</dbReference>
<feature type="domain" description="Ubiquitin-like" evidence="2">
    <location>
        <begin position="1"/>
        <end position="76"/>
    </location>
</feature>
<name>U5H805_USTV1</name>